<name>F2K085_MARM1</name>
<evidence type="ECO:0000313" key="7">
    <source>
        <dbReference type="Proteomes" id="UP000001062"/>
    </source>
</evidence>
<accession>F2K085</accession>
<reference evidence="6 7" key="1">
    <citation type="journal article" date="2012" name="Stand. Genomic Sci.">
        <title>Complete genome sequence of the melanogenic marine bacterium Marinomonas mediterranea type strain (MMB-1(T)).</title>
        <authorList>
            <person name="Lucas-Elio P."/>
            <person name="Goodwin L."/>
            <person name="Woyke T."/>
            <person name="Pitluck S."/>
            <person name="Nolan M."/>
            <person name="Kyrpides N.C."/>
            <person name="Detter J.C."/>
            <person name="Copeland A."/>
            <person name="Teshima H."/>
            <person name="Bruce D."/>
            <person name="Detter C."/>
            <person name="Tapia R."/>
            <person name="Han S."/>
            <person name="Land M.L."/>
            <person name="Ivanova N."/>
            <person name="Mikhailova N."/>
            <person name="Johnston A.W."/>
            <person name="Sanchez-Amat A."/>
        </authorList>
    </citation>
    <scope>NUCLEOTIDE SEQUENCE [LARGE SCALE GENOMIC DNA]</scope>
    <source>
        <strain evidence="7">ATCC 700492 / JCM 21426 / NBRC 103028 / MMB-1</strain>
    </source>
</reference>
<organism evidence="6 7">
    <name type="scientific">Marinomonas mediterranea (strain ATCC 700492 / JCM 21426 / NBRC 103028 / MMB-1)</name>
    <dbReference type="NCBI Taxonomy" id="717774"/>
    <lineage>
        <taxon>Bacteria</taxon>
        <taxon>Pseudomonadati</taxon>
        <taxon>Pseudomonadota</taxon>
        <taxon>Gammaproteobacteria</taxon>
        <taxon>Oceanospirillales</taxon>
        <taxon>Oceanospirillaceae</taxon>
        <taxon>Marinomonas</taxon>
    </lineage>
</organism>
<dbReference type="InterPro" id="IPR050109">
    <property type="entry name" value="HTH-type_TetR-like_transc_reg"/>
</dbReference>
<dbReference type="GO" id="GO:0000976">
    <property type="term" value="F:transcription cis-regulatory region binding"/>
    <property type="evidence" value="ECO:0007669"/>
    <property type="project" value="TreeGrafter"/>
</dbReference>
<dbReference type="PROSITE" id="PS50977">
    <property type="entry name" value="HTH_TETR_2"/>
    <property type="match status" value="1"/>
</dbReference>
<dbReference type="KEGG" id="mme:Marme_4099"/>
<dbReference type="PANTHER" id="PTHR30055">
    <property type="entry name" value="HTH-TYPE TRANSCRIPTIONAL REGULATOR RUTR"/>
    <property type="match status" value="1"/>
</dbReference>
<dbReference type="EMBL" id="CP002583">
    <property type="protein sequence ID" value="ADZ93299.1"/>
    <property type="molecule type" value="Genomic_DNA"/>
</dbReference>
<dbReference type="PATRIC" id="fig|717774.3.peg.4243"/>
<keyword evidence="3" id="KW-0804">Transcription</keyword>
<evidence type="ECO:0000256" key="2">
    <source>
        <dbReference type="ARBA" id="ARBA00023125"/>
    </source>
</evidence>
<dbReference type="SUPFAM" id="SSF46689">
    <property type="entry name" value="Homeodomain-like"/>
    <property type="match status" value="1"/>
</dbReference>
<dbReference type="GO" id="GO:0003700">
    <property type="term" value="F:DNA-binding transcription factor activity"/>
    <property type="evidence" value="ECO:0007669"/>
    <property type="project" value="TreeGrafter"/>
</dbReference>
<dbReference type="RefSeq" id="WP_013663201.1">
    <property type="nucleotide sequence ID" value="NC_015276.1"/>
</dbReference>
<evidence type="ECO:0000256" key="1">
    <source>
        <dbReference type="ARBA" id="ARBA00023015"/>
    </source>
</evidence>
<keyword evidence="1" id="KW-0805">Transcription regulation</keyword>
<dbReference type="eggNOG" id="COG1309">
    <property type="taxonomic scope" value="Bacteria"/>
</dbReference>
<dbReference type="PANTHER" id="PTHR30055:SF234">
    <property type="entry name" value="HTH-TYPE TRANSCRIPTIONAL REGULATOR BETI"/>
    <property type="match status" value="1"/>
</dbReference>
<dbReference type="AlphaFoldDB" id="F2K085"/>
<feature type="domain" description="HTH tetR-type" evidence="5">
    <location>
        <begin position="17"/>
        <end position="77"/>
    </location>
</feature>
<dbReference type="Gene3D" id="1.10.357.10">
    <property type="entry name" value="Tetracycline Repressor, domain 2"/>
    <property type="match status" value="1"/>
</dbReference>
<dbReference type="OrthoDB" id="2356263at2"/>
<keyword evidence="2 4" id="KW-0238">DNA-binding</keyword>
<dbReference type="InterPro" id="IPR009057">
    <property type="entry name" value="Homeodomain-like_sf"/>
</dbReference>
<evidence type="ECO:0000259" key="5">
    <source>
        <dbReference type="PROSITE" id="PS50977"/>
    </source>
</evidence>
<feature type="DNA-binding region" description="H-T-H motif" evidence="4">
    <location>
        <begin position="40"/>
        <end position="59"/>
    </location>
</feature>
<keyword evidence="7" id="KW-1185">Reference proteome</keyword>
<protein>
    <submittedName>
        <fullName evidence="6">Regulatory protein TetR</fullName>
    </submittedName>
</protein>
<dbReference type="Proteomes" id="UP000001062">
    <property type="component" value="Chromosome"/>
</dbReference>
<gene>
    <name evidence="6" type="ordered locus">Marme_4099</name>
</gene>
<evidence type="ECO:0000256" key="4">
    <source>
        <dbReference type="PROSITE-ProRule" id="PRU00335"/>
    </source>
</evidence>
<sequence length="216" mass="24817">MEATKTRGRPSDPQKIAMQKVKLLKAAQALLDHYSYSQITIRDIAAKAEVNSAMIKYYFENKEGLFIELLNYVATEHFSDLHLAANEDSPVLTFIKRFSGLLRKKPGFCRLLSEEVLNNDSALTDVFLTQFPCRVAQFLPELIQRETGITDEEKARHAAFHLSSTLVAPFLLRTVRMKAWGISDDVLGSDEWVHQVYQHFLFGFREEHHEKMELSI</sequence>
<evidence type="ECO:0000256" key="3">
    <source>
        <dbReference type="ARBA" id="ARBA00023163"/>
    </source>
</evidence>
<dbReference type="InterPro" id="IPR001647">
    <property type="entry name" value="HTH_TetR"/>
</dbReference>
<proteinExistence type="predicted"/>
<dbReference type="HOGENOM" id="CLU_1276388_0_0_6"/>
<dbReference type="STRING" id="717774.Marme_4099"/>
<evidence type="ECO:0000313" key="6">
    <source>
        <dbReference type="EMBL" id="ADZ93299.1"/>
    </source>
</evidence>
<dbReference type="Pfam" id="PF00440">
    <property type="entry name" value="TetR_N"/>
    <property type="match status" value="1"/>
</dbReference>